<keyword evidence="5" id="KW-1185">Reference proteome</keyword>
<comment type="caution">
    <text evidence="4">The sequence shown here is derived from an EMBL/GenBank/DDBJ whole genome shotgun (WGS) entry which is preliminary data.</text>
</comment>
<keyword evidence="2" id="KW-0458">Lysosome</keyword>
<dbReference type="EMBL" id="REGN01002508">
    <property type="protein sequence ID" value="RNA27683.1"/>
    <property type="molecule type" value="Genomic_DNA"/>
</dbReference>
<dbReference type="PANTHER" id="PTHR13153">
    <property type="entry name" value="CGTHBA PROTEIN -14 GENE PROTEIN"/>
    <property type="match status" value="1"/>
</dbReference>
<evidence type="ECO:0000259" key="3">
    <source>
        <dbReference type="Pfam" id="PF24064"/>
    </source>
</evidence>
<sequence length="558" mass="64816">MDLKSQNDSFELLAILLVSQGSSGSHLLFKYPFTDQGQIKNFKQTSKKSAYSIISTENRNLSLLDREQKSIVNGLLCGLNNDVLANLCQSINEQLELKIDNVFFLGCKSILKINQVTFNIVFALRSPLPRPAIRCYQMLSLAISKSLLKEETNSGYLTHQSKMLQDFLDEHQNIDENNRRLDSSFSDVLDKCQLAQEIKIIYESIRKDGVVDISVNNCVNLSFCLPHLAYKILDKCEQSNFVEVIFSASKYLEPYFGIVLLTKREELVRALPSNSNLYCRMFIEKYNPVYSLANYSAELDIPIKEIYAIVEHLIYWAKVKVIYPISENNFYIINPNAQLRINTKISIEFGDEFDNASYHYVLSLFSEARALSDLLDPRWPREKHTMFINIVIWLLQRSVLIQLHDYLFLMPKKFEHQRLACDKISKLSDVSYDEENECSISRLECGACSENSNDTENADYRNSTLCYDEFREILSDFKISEKDQQHIFKAFEVKSEADIKLFMRLVPYFNGMYNIESIVYKEQISWSDLYTLLDKFKDLLFVSSYEDPNPLIRINIRI</sequence>
<dbReference type="GO" id="GO:0038202">
    <property type="term" value="P:TORC1 signaling"/>
    <property type="evidence" value="ECO:0007669"/>
    <property type="project" value="TreeGrafter"/>
</dbReference>
<evidence type="ECO:0000313" key="4">
    <source>
        <dbReference type="EMBL" id="RNA27683.1"/>
    </source>
</evidence>
<accession>A0A3M7RVS3</accession>
<reference evidence="4 5" key="1">
    <citation type="journal article" date="2018" name="Sci. Rep.">
        <title>Genomic signatures of local adaptation to the degree of environmental predictability in rotifers.</title>
        <authorList>
            <person name="Franch-Gras L."/>
            <person name="Hahn C."/>
            <person name="Garcia-Roger E.M."/>
            <person name="Carmona M.J."/>
            <person name="Serra M."/>
            <person name="Gomez A."/>
        </authorList>
    </citation>
    <scope>NUCLEOTIDE SEQUENCE [LARGE SCALE GENOMIC DNA]</scope>
    <source>
        <strain evidence="4">HYR1</strain>
    </source>
</reference>
<comment type="subcellular location">
    <subcellularLocation>
        <location evidence="2">Lysosome</location>
    </subcellularLocation>
</comment>
<comment type="function">
    <text evidence="2">As a component of the GATOR1 complex functions as an inhibitor of the amino acid-sensing branch of the TORC1 pathway.</text>
</comment>
<dbReference type="GO" id="GO:0034198">
    <property type="term" value="P:cellular response to amino acid starvation"/>
    <property type="evidence" value="ECO:0007669"/>
    <property type="project" value="UniProtKB-UniRule"/>
</dbReference>
<dbReference type="GO" id="GO:0005764">
    <property type="term" value="C:lysosome"/>
    <property type="evidence" value="ECO:0007669"/>
    <property type="project" value="UniProtKB-SubCell"/>
</dbReference>
<evidence type="ECO:0000256" key="1">
    <source>
        <dbReference type="ARBA" id="ARBA00010546"/>
    </source>
</evidence>
<organism evidence="4 5">
    <name type="scientific">Brachionus plicatilis</name>
    <name type="common">Marine rotifer</name>
    <name type="synonym">Brachionus muelleri</name>
    <dbReference type="NCBI Taxonomy" id="10195"/>
    <lineage>
        <taxon>Eukaryota</taxon>
        <taxon>Metazoa</taxon>
        <taxon>Spiralia</taxon>
        <taxon>Gnathifera</taxon>
        <taxon>Rotifera</taxon>
        <taxon>Eurotatoria</taxon>
        <taxon>Monogononta</taxon>
        <taxon>Pseudotrocha</taxon>
        <taxon>Ploima</taxon>
        <taxon>Brachionidae</taxon>
        <taxon>Brachionus</taxon>
    </lineage>
</organism>
<evidence type="ECO:0000313" key="5">
    <source>
        <dbReference type="Proteomes" id="UP000276133"/>
    </source>
</evidence>
<dbReference type="Proteomes" id="UP000276133">
    <property type="component" value="Unassembled WGS sequence"/>
</dbReference>
<dbReference type="AlphaFoldDB" id="A0A3M7RVS3"/>
<protein>
    <recommendedName>
        <fullName evidence="2">GATOR complex protein NPRL3</fullName>
    </recommendedName>
    <alternativeName>
        <fullName evidence="2">Nitrogen permease regulator 3-like protein</fullName>
    </alternativeName>
</protein>
<dbReference type="OrthoDB" id="18648at2759"/>
<proteinExistence type="inferred from homology"/>
<evidence type="ECO:0000256" key="2">
    <source>
        <dbReference type="RuleBase" id="RU368069"/>
    </source>
</evidence>
<dbReference type="STRING" id="10195.A0A3M7RVS3"/>
<dbReference type="InterPro" id="IPR056603">
    <property type="entry name" value="HTH_NPRL3"/>
</dbReference>
<feature type="domain" description="GATOR1 complex protein NPRL3 C-terminal HTH" evidence="3">
    <location>
        <begin position="481"/>
        <end position="539"/>
    </location>
</feature>
<dbReference type="Pfam" id="PF24064">
    <property type="entry name" value="HTH_NPRL3"/>
    <property type="match status" value="1"/>
</dbReference>
<dbReference type="PANTHER" id="PTHR13153:SF5">
    <property type="entry name" value="GATOR COMPLEX PROTEIN NPRL3"/>
    <property type="match status" value="1"/>
</dbReference>
<dbReference type="GO" id="GO:0010508">
    <property type="term" value="P:positive regulation of autophagy"/>
    <property type="evidence" value="ECO:0007669"/>
    <property type="project" value="TreeGrafter"/>
</dbReference>
<name>A0A3M7RVS3_BRAPC</name>
<keyword evidence="2" id="KW-0732">Signal</keyword>
<dbReference type="InterPro" id="IPR005365">
    <property type="entry name" value="Npr3"/>
</dbReference>
<comment type="similarity">
    <text evidence="1 2">Belongs to the NPR3 family.</text>
</comment>
<dbReference type="GO" id="GO:1904262">
    <property type="term" value="P:negative regulation of TORC1 signaling"/>
    <property type="evidence" value="ECO:0007669"/>
    <property type="project" value="TreeGrafter"/>
</dbReference>
<dbReference type="Pfam" id="PF03666">
    <property type="entry name" value="NPR3"/>
    <property type="match status" value="1"/>
</dbReference>
<dbReference type="GO" id="GO:1990130">
    <property type="term" value="C:GATOR1 complex"/>
    <property type="evidence" value="ECO:0007669"/>
    <property type="project" value="UniProtKB-UniRule"/>
</dbReference>
<gene>
    <name evidence="4" type="ORF">BpHYR1_043748</name>
</gene>